<feature type="domain" description="Diacylglycerol glucosyltransferase N-terminal" evidence="5">
    <location>
        <begin position="15"/>
        <end position="177"/>
    </location>
</feature>
<dbReference type="InterPro" id="IPR001296">
    <property type="entry name" value="Glyco_trans_1"/>
</dbReference>
<comment type="caution">
    <text evidence="6">The sequence shown here is derived from an EMBL/GenBank/DDBJ whole genome shotgun (WGS) entry which is preliminary data.</text>
</comment>
<evidence type="ECO:0000313" key="6">
    <source>
        <dbReference type="EMBL" id="MBF4694080.1"/>
    </source>
</evidence>
<dbReference type="InterPro" id="IPR009695">
    <property type="entry name" value="Diacylglyc_glucosyltr_N"/>
</dbReference>
<accession>A0ABR9ZVZ9</accession>
<dbReference type="Gene3D" id="3.40.50.2000">
    <property type="entry name" value="Glycogen Phosphorylase B"/>
    <property type="match status" value="1"/>
</dbReference>
<comment type="similarity">
    <text evidence="1">Belongs to the glycosyltransferase 28 family.</text>
</comment>
<dbReference type="PANTHER" id="PTHR43025">
    <property type="entry name" value="MONOGALACTOSYLDIACYLGLYCEROL SYNTHASE"/>
    <property type="match status" value="1"/>
</dbReference>
<keyword evidence="2" id="KW-0328">Glycosyltransferase</keyword>
<evidence type="ECO:0000256" key="1">
    <source>
        <dbReference type="ARBA" id="ARBA00006962"/>
    </source>
</evidence>
<dbReference type="Proteomes" id="UP000614200">
    <property type="component" value="Unassembled WGS sequence"/>
</dbReference>
<keyword evidence="3" id="KW-0808">Transferase</keyword>
<evidence type="ECO:0008006" key="8">
    <source>
        <dbReference type="Google" id="ProtNLM"/>
    </source>
</evidence>
<sequence length="361" mass="40281">MAKILILTASTGGGHDKAAENLKILLEQNGITVQVSNFMKEINRSLDYLVVNSYKQMSLKSPRTFGHLYYISNRKLVNNRVTNAFNIVGKTRLLNHINVFSPDVIIGTHLLASNIICKLKANRQITMPYISVVTDFNAHRSYINPEVSAYIVGSAFTKNALVQNGIKSTQVYNYGIPLTPQYYKPSEVTPKKFTLLIMSGSIGLTFADELLETLKYYPNPIHCKVVCGNNLKLKKSLEKRYQAEIESGLYEIFGFTNQVDKLMDVSNVIITKPGGLTTTEAIAKGLPLLIPFAMPGQEEENTDFLLGTGAAFKIENGQKLTFILDQLIHDPSYYHQIRQNVSSLKASFSLDKTLALIKSFL</sequence>
<dbReference type="InterPro" id="IPR050519">
    <property type="entry name" value="Glycosyltransf_28_UgtP"/>
</dbReference>
<evidence type="ECO:0000256" key="3">
    <source>
        <dbReference type="ARBA" id="ARBA00022679"/>
    </source>
</evidence>
<evidence type="ECO:0000259" key="5">
    <source>
        <dbReference type="Pfam" id="PF06925"/>
    </source>
</evidence>
<dbReference type="EMBL" id="JADKNH010000007">
    <property type="protein sequence ID" value="MBF4694080.1"/>
    <property type="molecule type" value="Genomic_DNA"/>
</dbReference>
<reference evidence="6 7" key="1">
    <citation type="submission" date="2020-11" db="EMBL/GenBank/DDBJ databases">
        <title>Fusibacter basophilias sp. nov.</title>
        <authorList>
            <person name="Qiu D."/>
        </authorList>
    </citation>
    <scope>NUCLEOTIDE SEQUENCE [LARGE SCALE GENOMIC DNA]</scope>
    <source>
        <strain evidence="6 7">Q10-2</strain>
    </source>
</reference>
<proteinExistence type="inferred from homology"/>
<name>A0ABR9ZVZ9_9FIRM</name>
<organism evidence="6 7">
    <name type="scientific">Fusibacter ferrireducens</name>
    <dbReference type="NCBI Taxonomy" id="2785058"/>
    <lineage>
        <taxon>Bacteria</taxon>
        <taxon>Bacillati</taxon>
        <taxon>Bacillota</taxon>
        <taxon>Clostridia</taxon>
        <taxon>Eubacteriales</taxon>
        <taxon>Eubacteriales Family XII. Incertae Sedis</taxon>
        <taxon>Fusibacter</taxon>
    </lineage>
</organism>
<dbReference type="RefSeq" id="WP_194702312.1">
    <property type="nucleotide sequence ID" value="NZ_JADKNH010000007.1"/>
</dbReference>
<dbReference type="Pfam" id="PF06925">
    <property type="entry name" value="MGDG_synth"/>
    <property type="match status" value="1"/>
</dbReference>
<dbReference type="Pfam" id="PF00534">
    <property type="entry name" value="Glycos_transf_1"/>
    <property type="match status" value="1"/>
</dbReference>
<dbReference type="SUPFAM" id="SSF53756">
    <property type="entry name" value="UDP-Glycosyltransferase/glycogen phosphorylase"/>
    <property type="match status" value="1"/>
</dbReference>
<evidence type="ECO:0000259" key="4">
    <source>
        <dbReference type="Pfam" id="PF00534"/>
    </source>
</evidence>
<feature type="domain" description="Glycosyl transferase family 1" evidence="4">
    <location>
        <begin position="225"/>
        <end position="340"/>
    </location>
</feature>
<evidence type="ECO:0000313" key="7">
    <source>
        <dbReference type="Proteomes" id="UP000614200"/>
    </source>
</evidence>
<dbReference type="PANTHER" id="PTHR43025:SF3">
    <property type="entry name" value="MONOGALACTOSYLDIACYLGLYCEROL SYNTHASE 1, CHLOROPLASTIC"/>
    <property type="match status" value="1"/>
</dbReference>
<protein>
    <recommendedName>
        <fullName evidence="8">Galactosyldiacylglycerol synthase</fullName>
    </recommendedName>
</protein>
<gene>
    <name evidence="6" type="ORF">ISU02_13245</name>
</gene>
<evidence type="ECO:0000256" key="2">
    <source>
        <dbReference type="ARBA" id="ARBA00022676"/>
    </source>
</evidence>
<keyword evidence="7" id="KW-1185">Reference proteome</keyword>